<sequence>MKLYHKLIAFAALALTSACTDLDLPVENELTPDNFPKTEEQLVLATGSAYSKLRPSYCVHWWYLQTLVTDEAILPARAGNWYDGARFQQEHLHTWNQTHSHIGSAWRWGFGIISNCNQLLSLFQQAPESPSKEKIAAEVRALRALSFFHMMDLFGDIPVNTSFGDTALPTQRPRKEVFAFIEQELKAVMPLLSADVNTDTYGRMTKFGAAAILAKMYLNAQVYAGENRYDDAVAMCDTIIASGKFALTEDFKSIFAANNGPHIKEIIFAIPFDWSQGKGQQYTWFGLHYALQKKYGLAYLIDGPVSTLPEYYENFNEPNDVRTQAWLTGKQYDNDGQPILIKTTKRGMDASYTGADGTTPIDYHLEFTPNVTLTNPNLFEVGGDELGKAKGYRSIKYSPDVSAVTRDASNDVPVFRYADILLMKAEAILRGAAATRGESALGLVNQLRTIRKATPFNSITLEELLPERARELSWEAWRRNDLIRFGKYEDSWGYKTNKDEYRRVYPIPASEIILNPKLNQHLGYRQ</sequence>
<feature type="domain" description="RagB/SusD" evidence="7">
    <location>
        <begin position="265"/>
        <end position="524"/>
    </location>
</feature>
<reference evidence="9" key="1">
    <citation type="submission" date="2022-10" db="EMBL/GenBank/DDBJ databases">
        <title>Chitinophaga sp. nov., isolated from soil.</title>
        <authorList>
            <person name="Jeon C.O."/>
        </authorList>
    </citation>
    <scope>NUCLEOTIDE SEQUENCE</scope>
    <source>
        <strain evidence="9">R8</strain>
    </source>
</reference>
<dbReference type="RefSeq" id="WP_264283546.1">
    <property type="nucleotide sequence ID" value="NZ_CP107006.1"/>
</dbReference>
<evidence type="ECO:0000259" key="8">
    <source>
        <dbReference type="Pfam" id="PF14322"/>
    </source>
</evidence>
<feature type="chain" id="PRO_5046133065" evidence="6">
    <location>
        <begin position="21"/>
        <end position="526"/>
    </location>
</feature>
<keyword evidence="3 6" id="KW-0732">Signal</keyword>
<dbReference type="Pfam" id="PF07980">
    <property type="entry name" value="SusD_RagB"/>
    <property type="match status" value="1"/>
</dbReference>
<protein>
    <submittedName>
        <fullName evidence="9">RagB/SusD family nutrient uptake outer membrane protein</fullName>
    </submittedName>
</protein>
<evidence type="ECO:0000313" key="10">
    <source>
        <dbReference type="Proteomes" id="UP001162741"/>
    </source>
</evidence>
<evidence type="ECO:0000256" key="4">
    <source>
        <dbReference type="ARBA" id="ARBA00023136"/>
    </source>
</evidence>
<evidence type="ECO:0000259" key="7">
    <source>
        <dbReference type="Pfam" id="PF07980"/>
    </source>
</evidence>
<gene>
    <name evidence="9" type="ORF">MKQ68_12260</name>
</gene>
<dbReference type="PROSITE" id="PS51257">
    <property type="entry name" value="PROKAR_LIPOPROTEIN"/>
    <property type="match status" value="1"/>
</dbReference>
<comment type="subcellular location">
    <subcellularLocation>
        <location evidence="1">Cell outer membrane</location>
    </subcellularLocation>
</comment>
<dbReference type="InterPro" id="IPR012944">
    <property type="entry name" value="SusD_RagB_dom"/>
</dbReference>
<keyword evidence="10" id="KW-1185">Reference proteome</keyword>
<dbReference type="Gene3D" id="1.25.40.390">
    <property type="match status" value="1"/>
</dbReference>
<evidence type="ECO:0000256" key="3">
    <source>
        <dbReference type="ARBA" id="ARBA00022729"/>
    </source>
</evidence>
<keyword evidence="5" id="KW-0998">Cell outer membrane</keyword>
<feature type="domain" description="SusD-like N-terminal" evidence="8">
    <location>
        <begin position="62"/>
        <end position="218"/>
    </location>
</feature>
<dbReference type="InterPro" id="IPR011990">
    <property type="entry name" value="TPR-like_helical_dom_sf"/>
</dbReference>
<name>A0ABY6J858_9BACT</name>
<evidence type="ECO:0000256" key="6">
    <source>
        <dbReference type="SAM" id="SignalP"/>
    </source>
</evidence>
<comment type="similarity">
    <text evidence="2">Belongs to the SusD family.</text>
</comment>
<evidence type="ECO:0000256" key="1">
    <source>
        <dbReference type="ARBA" id="ARBA00004442"/>
    </source>
</evidence>
<accession>A0ABY6J858</accession>
<evidence type="ECO:0000256" key="5">
    <source>
        <dbReference type="ARBA" id="ARBA00023237"/>
    </source>
</evidence>
<evidence type="ECO:0000313" key="9">
    <source>
        <dbReference type="EMBL" id="UYQ95873.1"/>
    </source>
</evidence>
<keyword evidence="4" id="KW-0472">Membrane</keyword>
<evidence type="ECO:0000256" key="2">
    <source>
        <dbReference type="ARBA" id="ARBA00006275"/>
    </source>
</evidence>
<proteinExistence type="inferred from homology"/>
<organism evidence="9 10">
    <name type="scientific">Chitinophaga horti</name>
    <dbReference type="NCBI Taxonomy" id="2920382"/>
    <lineage>
        <taxon>Bacteria</taxon>
        <taxon>Pseudomonadati</taxon>
        <taxon>Bacteroidota</taxon>
        <taxon>Chitinophagia</taxon>
        <taxon>Chitinophagales</taxon>
        <taxon>Chitinophagaceae</taxon>
        <taxon>Chitinophaga</taxon>
    </lineage>
</organism>
<feature type="signal peptide" evidence="6">
    <location>
        <begin position="1"/>
        <end position="20"/>
    </location>
</feature>
<dbReference type="InterPro" id="IPR033985">
    <property type="entry name" value="SusD-like_N"/>
</dbReference>
<dbReference type="EMBL" id="CP107006">
    <property type="protein sequence ID" value="UYQ95873.1"/>
    <property type="molecule type" value="Genomic_DNA"/>
</dbReference>
<dbReference type="Proteomes" id="UP001162741">
    <property type="component" value="Chromosome"/>
</dbReference>
<dbReference type="SUPFAM" id="SSF48452">
    <property type="entry name" value="TPR-like"/>
    <property type="match status" value="1"/>
</dbReference>
<dbReference type="Pfam" id="PF14322">
    <property type="entry name" value="SusD-like_3"/>
    <property type="match status" value="1"/>
</dbReference>